<organism evidence="1 2">
    <name type="scientific">Gossypium mustelinum</name>
    <name type="common">Cotton</name>
    <name type="synonym">Gossypium caicoense</name>
    <dbReference type="NCBI Taxonomy" id="34275"/>
    <lineage>
        <taxon>Eukaryota</taxon>
        <taxon>Viridiplantae</taxon>
        <taxon>Streptophyta</taxon>
        <taxon>Embryophyta</taxon>
        <taxon>Tracheophyta</taxon>
        <taxon>Spermatophyta</taxon>
        <taxon>Magnoliopsida</taxon>
        <taxon>eudicotyledons</taxon>
        <taxon>Gunneridae</taxon>
        <taxon>Pentapetalae</taxon>
        <taxon>rosids</taxon>
        <taxon>malvids</taxon>
        <taxon>Malvales</taxon>
        <taxon>Malvaceae</taxon>
        <taxon>Malvoideae</taxon>
        <taxon>Gossypium</taxon>
    </lineage>
</organism>
<evidence type="ECO:0000313" key="1">
    <source>
        <dbReference type="EMBL" id="TYJ22902.1"/>
    </source>
</evidence>
<protein>
    <submittedName>
        <fullName evidence="1">Uncharacterized protein</fullName>
    </submittedName>
</protein>
<name>A0A5D2Y9W8_GOSMU</name>
<accession>A0A5D2Y9W8</accession>
<sequence length="67" mass="8236">MQHQSEESTWMSRFYPHISYYQPRCRFERLLIKIRIKVNSHSHPLFIMFRLSKARKKRGDIARLSLD</sequence>
<dbReference type="EMBL" id="CM017643">
    <property type="protein sequence ID" value="TYJ22902.1"/>
    <property type="molecule type" value="Genomic_DNA"/>
</dbReference>
<evidence type="ECO:0000313" key="2">
    <source>
        <dbReference type="Proteomes" id="UP000323597"/>
    </source>
</evidence>
<dbReference type="AlphaFoldDB" id="A0A5D2Y9W8"/>
<keyword evidence="2" id="KW-1185">Reference proteome</keyword>
<reference evidence="1 2" key="1">
    <citation type="submission" date="2019-07" db="EMBL/GenBank/DDBJ databases">
        <title>WGS assembly of Gossypium mustelinum.</title>
        <authorList>
            <person name="Chen Z.J."/>
            <person name="Sreedasyam A."/>
            <person name="Ando A."/>
            <person name="Song Q."/>
            <person name="De L."/>
            <person name="Hulse-Kemp A."/>
            <person name="Ding M."/>
            <person name="Ye W."/>
            <person name="Kirkbride R."/>
            <person name="Jenkins J."/>
            <person name="Plott C."/>
            <person name="Lovell J."/>
            <person name="Lin Y.-M."/>
            <person name="Vaughn R."/>
            <person name="Liu B."/>
            <person name="Li W."/>
            <person name="Simpson S."/>
            <person name="Scheffler B."/>
            <person name="Saski C."/>
            <person name="Grover C."/>
            <person name="Hu G."/>
            <person name="Conover J."/>
            <person name="Carlson J."/>
            <person name="Shu S."/>
            <person name="Boston L."/>
            <person name="Williams M."/>
            <person name="Peterson D."/>
            <person name="Mcgee K."/>
            <person name="Jones D."/>
            <person name="Wendel J."/>
            <person name="Stelly D."/>
            <person name="Grimwood J."/>
            <person name="Schmutz J."/>
        </authorList>
    </citation>
    <scope>NUCLEOTIDE SEQUENCE [LARGE SCALE GENOMIC DNA]</scope>
    <source>
        <strain evidence="1">1408120.09</strain>
    </source>
</reference>
<proteinExistence type="predicted"/>
<gene>
    <name evidence="1" type="ORF">E1A91_A08G155600v1</name>
</gene>
<dbReference type="Proteomes" id="UP000323597">
    <property type="component" value="Chromosome A08"/>
</dbReference>